<gene>
    <name evidence="2" type="ORF">LCGC14_1361560</name>
</gene>
<sequence length="159" mass="17590">MNDIAGIIGAISGSISLLGLAYFLGVWRGKIDTALHGVQDSIKNYPPAEMWTMVKTLWDIYVVDALHHRPDLAEHGSGFKLKKEGEDLIPDHMKTLLSRIPHNPYNNSEAIATGYLVVKHIGLDPINDMAAQKELSVQETIAILSCWLEEHTNTNHPVA</sequence>
<organism evidence="2">
    <name type="scientific">marine sediment metagenome</name>
    <dbReference type="NCBI Taxonomy" id="412755"/>
    <lineage>
        <taxon>unclassified sequences</taxon>
        <taxon>metagenomes</taxon>
        <taxon>ecological metagenomes</taxon>
    </lineage>
</organism>
<keyword evidence="1" id="KW-0812">Transmembrane</keyword>
<keyword evidence="1" id="KW-0472">Membrane</keyword>
<protein>
    <submittedName>
        <fullName evidence="2">Uncharacterized protein</fullName>
    </submittedName>
</protein>
<keyword evidence="1" id="KW-1133">Transmembrane helix</keyword>
<proteinExistence type="predicted"/>
<evidence type="ECO:0000313" key="2">
    <source>
        <dbReference type="EMBL" id="KKM78276.1"/>
    </source>
</evidence>
<comment type="caution">
    <text evidence="2">The sequence shown here is derived from an EMBL/GenBank/DDBJ whole genome shotgun (WGS) entry which is preliminary data.</text>
</comment>
<dbReference type="AlphaFoldDB" id="A0A0F9KU27"/>
<reference evidence="2" key="1">
    <citation type="journal article" date="2015" name="Nature">
        <title>Complex archaea that bridge the gap between prokaryotes and eukaryotes.</title>
        <authorList>
            <person name="Spang A."/>
            <person name="Saw J.H."/>
            <person name="Jorgensen S.L."/>
            <person name="Zaremba-Niedzwiedzka K."/>
            <person name="Martijn J."/>
            <person name="Lind A.E."/>
            <person name="van Eijk R."/>
            <person name="Schleper C."/>
            <person name="Guy L."/>
            <person name="Ettema T.J."/>
        </authorList>
    </citation>
    <scope>NUCLEOTIDE SEQUENCE</scope>
</reference>
<evidence type="ECO:0000256" key="1">
    <source>
        <dbReference type="SAM" id="Phobius"/>
    </source>
</evidence>
<name>A0A0F9KU27_9ZZZZ</name>
<feature type="transmembrane region" description="Helical" evidence="1">
    <location>
        <begin position="6"/>
        <end position="27"/>
    </location>
</feature>
<accession>A0A0F9KU27</accession>
<dbReference type="EMBL" id="LAZR01008515">
    <property type="protein sequence ID" value="KKM78276.1"/>
    <property type="molecule type" value="Genomic_DNA"/>
</dbReference>